<dbReference type="AlphaFoldDB" id="A0A6H9YLS3"/>
<organism evidence="2 3">
    <name type="scientific">Actinomadura rudentiformis</name>
    <dbReference type="NCBI Taxonomy" id="359158"/>
    <lineage>
        <taxon>Bacteria</taxon>
        <taxon>Bacillati</taxon>
        <taxon>Actinomycetota</taxon>
        <taxon>Actinomycetes</taxon>
        <taxon>Streptosporangiales</taxon>
        <taxon>Thermomonosporaceae</taxon>
        <taxon>Actinomadura</taxon>
    </lineage>
</organism>
<name>A0A6H9YLS3_9ACTN</name>
<keyword evidence="3" id="KW-1185">Reference proteome</keyword>
<protein>
    <recommendedName>
        <fullName evidence="4">Carboxypeptidase regulatory-like domain-containing protein</fullName>
    </recommendedName>
</protein>
<dbReference type="RefSeq" id="WP_151561049.1">
    <property type="nucleotide sequence ID" value="NZ_WBMT01000007.1"/>
</dbReference>
<evidence type="ECO:0000313" key="2">
    <source>
        <dbReference type="EMBL" id="KAB2348320.1"/>
    </source>
</evidence>
<comment type="caution">
    <text evidence="2">The sequence shown here is derived from an EMBL/GenBank/DDBJ whole genome shotgun (WGS) entry which is preliminary data.</text>
</comment>
<proteinExistence type="predicted"/>
<evidence type="ECO:0000313" key="3">
    <source>
        <dbReference type="Proteomes" id="UP000468735"/>
    </source>
</evidence>
<feature type="chain" id="PRO_5039169212" description="Carboxypeptidase regulatory-like domain-containing protein" evidence="1">
    <location>
        <begin position="26"/>
        <end position="353"/>
    </location>
</feature>
<accession>A0A6H9YLS3</accession>
<feature type="signal peptide" evidence="1">
    <location>
        <begin position="1"/>
        <end position="25"/>
    </location>
</feature>
<gene>
    <name evidence="2" type="ORF">F8566_16050</name>
</gene>
<keyword evidence="1" id="KW-0732">Signal</keyword>
<dbReference type="Proteomes" id="UP000468735">
    <property type="component" value="Unassembled WGS sequence"/>
</dbReference>
<dbReference type="EMBL" id="WBMT01000007">
    <property type="protein sequence ID" value="KAB2348320.1"/>
    <property type="molecule type" value="Genomic_DNA"/>
</dbReference>
<evidence type="ECO:0008006" key="4">
    <source>
        <dbReference type="Google" id="ProtNLM"/>
    </source>
</evidence>
<evidence type="ECO:0000256" key="1">
    <source>
        <dbReference type="SAM" id="SignalP"/>
    </source>
</evidence>
<reference evidence="2 3" key="1">
    <citation type="submission" date="2019-09" db="EMBL/GenBank/DDBJ databases">
        <title>Actinomadura physcomitrii sp. nov., a novel actinomycete isolated from moss [Physcomitrium sphaericum (Ludw) Fuernr].</title>
        <authorList>
            <person name="Zhuang X."/>
            <person name="Liu C."/>
        </authorList>
    </citation>
    <scope>NUCLEOTIDE SEQUENCE [LARGE SCALE GENOMIC DNA]</scope>
    <source>
        <strain evidence="2 3">HMC1</strain>
    </source>
</reference>
<dbReference type="OrthoDB" id="3447380at2"/>
<sequence length="353" mass="39393">MRRLVLGMLTALAVMLSLLSPPAHAAADPHITSARISIASNTTWVKPNGQVTLTGLLEGYDQTSSTWIPLPGKDIEFYVSTNTPERPTTTTDANGRYRLVTAVRETMTFEAHWAADSSVGYGATSPAVRITVPTRVKISFHEFRYSPYGKLHVAGYLDAYPQNISTLLLEYSSNGRAPWKLVKKFRPTDGSSFRTTTQWNSSGYWRIHTKASRDHLEGFSPVRLALRWRTDISKISVSPGKVRKNRYVTVRGTLTRWYNTRRRGPYKGQKVAILFRFKGKKTWYLAGWAKTDSRGRFSKKVRAYGDGYFAAEFTGGAGTFASGSPNIRYVNTYKAGLLPTTRQAGPSAPVWTS</sequence>